<comment type="caution">
    <text evidence="14">The sequence shown here is derived from an EMBL/GenBank/DDBJ whole genome shotgun (WGS) entry which is preliminary data.</text>
</comment>
<evidence type="ECO:0000256" key="10">
    <source>
        <dbReference type="ARBA" id="ARBA00029409"/>
    </source>
</evidence>
<dbReference type="Pfam" id="PF01288">
    <property type="entry name" value="HPPK"/>
    <property type="match status" value="1"/>
</dbReference>
<dbReference type="SUPFAM" id="SSF55083">
    <property type="entry name" value="6-hydroxymethyl-7,8-dihydropterin pyrophosphokinase, HPPK"/>
    <property type="match status" value="1"/>
</dbReference>
<keyword evidence="5 14" id="KW-0808">Transferase</keyword>
<organism evidence="14 15">
    <name type="scientific">Altericroceibacterium endophyticum</name>
    <dbReference type="NCBI Taxonomy" id="1808508"/>
    <lineage>
        <taxon>Bacteria</taxon>
        <taxon>Pseudomonadati</taxon>
        <taxon>Pseudomonadota</taxon>
        <taxon>Alphaproteobacteria</taxon>
        <taxon>Sphingomonadales</taxon>
        <taxon>Erythrobacteraceae</taxon>
        <taxon>Altericroceibacterium</taxon>
    </lineage>
</organism>
<name>A0A6I4T5U3_9SPHN</name>
<reference evidence="14 15" key="1">
    <citation type="submission" date="2019-12" db="EMBL/GenBank/DDBJ databases">
        <title>Genomic-based taxomic classification of the family Erythrobacteraceae.</title>
        <authorList>
            <person name="Xu L."/>
        </authorList>
    </citation>
    <scope>NUCLEOTIDE SEQUENCE [LARGE SCALE GENOMIC DNA]</scope>
    <source>
        <strain evidence="14 15">LMG 29518</strain>
    </source>
</reference>
<evidence type="ECO:0000256" key="4">
    <source>
        <dbReference type="ARBA" id="ARBA00016218"/>
    </source>
</evidence>
<evidence type="ECO:0000256" key="12">
    <source>
        <dbReference type="ARBA" id="ARBA00033413"/>
    </source>
</evidence>
<evidence type="ECO:0000256" key="8">
    <source>
        <dbReference type="ARBA" id="ARBA00022840"/>
    </source>
</evidence>
<accession>A0A6I4T5U3</accession>
<evidence type="ECO:0000256" key="2">
    <source>
        <dbReference type="ARBA" id="ARBA00005810"/>
    </source>
</evidence>
<keyword evidence="8" id="KW-0067">ATP-binding</keyword>
<dbReference type="PANTHER" id="PTHR43071">
    <property type="entry name" value="2-AMINO-4-HYDROXY-6-HYDROXYMETHYLDIHYDROPTERIDINE PYROPHOSPHOKINASE"/>
    <property type="match status" value="1"/>
</dbReference>
<evidence type="ECO:0000256" key="1">
    <source>
        <dbReference type="ARBA" id="ARBA00005051"/>
    </source>
</evidence>
<evidence type="ECO:0000256" key="7">
    <source>
        <dbReference type="ARBA" id="ARBA00022777"/>
    </source>
</evidence>
<sequence length="168" mass="18863">MRGYLNHLYLIALGSNQRHPRYGAPRAILSAALEELSAANIDVLAQSHWIDSAPIGPSLRRYANGAAVISTGLSPRELLTELKQVEARFGRNNAGQRWRSRPLDLDIILWDKGFFSDEALTIPHAEFRGRFFVTGPAAEIAPDWRDPLTGFSLRQLHARLTRPRSLPR</sequence>
<dbReference type="PANTHER" id="PTHR43071:SF1">
    <property type="entry name" value="2-AMINO-4-HYDROXY-6-HYDROXYMETHYLDIHYDROPTERIDINE PYROPHOSPHOKINASE"/>
    <property type="match status" value="1"/>
</dbReference>
<feature type="domain" description="7,8-dihydro-6-hydroxymethylpterin-pyrophosphokinase" evidence="13">
    <location>
        <begin position="11"/>
        <end position="142"/>
    </location>
</feature>
<dbReference type="UniPathway" id="UPA00077">
    <property type="reaction ID" value="UER00155"/>
</dbReference>
<dbReference type="GO" id="GO:0016301">
    <property type="term" value="F:kinase activity"/>
    <property type="evidence" value="ECO:0007669"/>
    <property type="project" value="UniProtKB-KW"/>
</dbReference>
<dbReference type="EC" id="2.7.6.3" evidence="3"/>
<dbReference type="GO" id="GO:0003848">
    <property type="term" value="F:2-amino-4-hydroxy-6-hydroxymethyldihydropteridine diphosphokinase activity"/>
    <property type="evidence" value="ECO:0007669"/>
    <property type="project" value="UniProtKB-EC"/>
</dbReference>
<dbReference type="OrthoDB" id="9808041at2"/>
<dbReference type="CDD" id="cd00483">
    <property type="entry name" value="HPPK"/>
    <property type="match status" value="1"/>
</dbReference>
<evidence type="ECO:0000256" key="3">
    <source>
        <dbReference type="ARBA" id="ARBA00013253"/>
    </source>
</evidence>
<evidence type="ECO:0000259" key="13">
    <source>
        <dbReference type="Pfam" id="PF01288"/>
    </source>
</evidence>
<dbReference type="GO" id="GO:0005524">
    <property type="term" value="F:ATP binding"/>
    <property type="evidence" value="ECO:0007669"/>
    <property type="project" value="UniProtKB-KW"/>
</dbReference>
<comment type="function">
    <text evidence="10">Catalyzes the transfer of pyrophosphate from adenosine triphosphate (ATP) to 6-hydroxymethyl-7,8-dihydropterin, an enzymatic step in folate biosynthesis pathway.</text>
</comment>
<protein>
    <recommendedName>
        <fullName evidence="4">2-amino-4-hydroxy-6-hydroxymethyldihydropteridine pyrophosphokinase</fullName>
        <ecNumber evidence="3">2.7.6.3</ecNumber>
    </recommendedName>
    <alternativeName>
        <fullName evidence="11">6-hydroxymethyl-7,8-dihydropterin pyrophosphokinase</fullName>
    </alternativeName>
    <alternativeName>
        <fullName evidence="12">7,8-dihydro-6-hydroxymethylpterin-pyrophosphokinase</fullName>
    </alternativeName>
</protein>
<evidence type="ECO:0000256" key="5">
    <source>
        <dbReference type="ARBA" id="ARBA00022679"/>
    </source>
</evidence>
<evidence type="ECO:0000256" key="9">
    <source>
        <dbReference type="ARBA" id="ARBA00022909"/>
    </source>
</evidence>
<dbReference type="AlphaFoldDB" id="A0A6I4T5U3"/>
<dbReference type="InterPro" id="IPR035907">
    <property type="entry name" value="Hppk_sf"/>
</dbReference>
<gene>
    <name evidence="14" type="primary">folK</name>
    <name evidence="14" type="ORF">GRI91_05260</name>
</gene>
<dbReference type="Proteomes" id="UP000438476">
    <property type="component" value="Unassembled WGS sequence"/>
</dbReference>
<evidence type="ECO:0000313" key="15">
    <source>
        <dbReference type="Proteomes" id="UP000438476"/>
    </source>
</evidence>
<evidence type="ECO:0000313" key="14">
    <source>
        <dbReference type="EMBL" id="MXO65155.1"/>
    </source>
</evidence>
<dbReference type="InterPro" id="IPR000550">
    <property type="entry name" value="Hppk"/>
</dbReference>
<dbReference type="GO" id="GO:0046656">
    <property type="term" value="P:folic acid biosynthetic process"/>
    <property type="evidence" value="ECO:0007669"/>
    <property type="project" value="UniProtKB-KW"/>
</dbReference>
<proteinExistence type="inferred from homology"/>
<keyword evidence="7 14" id="KW-0418">Kinase</keyword>
<comment type="pathway">
    <text evidence="1">Cofactor biosynthesis; tetrahydrofolate biosynthesis; 2-amino-4-hydroxy-6-hydroxymethyl-7,8-dihydropteridine diphosphate from 7,8-dihydroneopterin triphosphate: step 4/4.</text>
</comment>
<keyword evidence="9" id="KW-0289">Folate biosynthesis</keyword>
<keyword evidence="15" id="KW-1185">Reference proteome</keyword>
<evidence type="ECO:0000256" key="6">
    <source>
        <dbReference type="ARBA" id="ARBA00022741"/>
    </source>
</evidence>
<evidence type="ECO:0000256" key="11">
    <source>
        <dbReference type="ARBA" id="ARBA00029766"/>
    </source>
</evidence>
<dbReference type="Gene3D" id="3.30.70.560">
    <property type="entry name" value="7,8-Dihydro-6-hydroxymethylpterin-pyrophosphokinase HPPK"/>
    <property type="match status" value="1"/>
</dbReference>
<comment type="similarity">
    <text evidence="2">Belongs to the HPPK family.</text>
</comment>
<dbReference type="NCBIfam" id="TIGR01498">
    <property type="entry name" value="folK"/>
    <property type="match status" value="1"/>
</dbReference>
<keyword evidence="6" id="KW-0547">Nucleotide-binding</keyword>
<dbReference type="GO" id="GO:0046654">
    <property type="term" value="P:tetrahydrofolate biosynthetic process"/>
    <property type="evidence" value="ECO:0007669"/>
    <property type="project" value="UniProtKB-UniPathway"/>
</dbReference>
<dbReference type="EMBL" id="WTYT01000002">
    <property type="protein sequence ID" value="MXO65155.1"/>
    <property type="molecule type" value="Genomic_DNA"/>
</dbReference>